<dbReference type="RefSeq" id="WP_307248934.1">
    <property type="nucleotide sequence ID" value="NZ_JAUSQZ010000001.1"/>
</dbReference>
<keyword evidence="2" id="KW-1185">Reference proteome</keyword>
<evidence type="ECO:0000313" key="2">
    <source>
        <dbReference type="Proteomes" id="UP001235712"/>
    </source>
</evidence>
<organism evidence="1 2">
    <name type="scientific">Kineosporia succinea</name>
    <dbReference type="NCBI Taxonomy" id="84632"/>
    <lineage>
        <taxon>Bacteria</taxon>
        <taxon>Bacillati</taxon>
        <taxon>Actinomycetota</taxon>
        <taxon>Actinomycetes</taxon>
        <taxon>Kineosporiales</taxon>
        <taxon>Kineosporiaceae</taxon>
        <taxon>Kineosporia</taxon>
    </lineage>
</organism>
<name>A0ABT9PC70_9ACTN</name>
<accession>A0ABT9PC70</accession>
<gene>
    <name evidence="1" type="ORF">J2S57_005836</name>
</gene>
<sequence>MASVQQDRVVEIVLHDAPFHPVITADGGPAWSSVPAVGQQQPVQMSPDGRAWWDGVTWRPVP</sequence>
<reference evidence="1 2" key="1">
    <citation type="submission" date="2023-07" db="EMBL/GenBank/DDBJ databases">
        <title>Sequencing the genomes of 1000 actinobacteria strains.</title>
        <authorList>
            <person name="Klenk H.-P."/>
        </authorList>
    </citation>
    <scope>NUCLEOTIDE SEQUENCE [LARGE SCALE GENOMIC DNA]</scope>
    <source>
        <strain evidence="1 2">DSM 44388</strain>
    </source>
</reference>
<protein>
    <submittedName>
        <fullName evidence="1">Uncharacterized protein</fullName>
    </submittedName>
</protein>
<evidence type="ECO:0000313" key="1">
    <source>
        <dbReference type="EMBL" id="MDP9830087.1"/>
    </source>
</evidence>
<comment type="caution">
    <text evidence="1">The sequence shown here is derived from an EMBL/GenBank/DDBJ whole genome shotgun (WGS) entry which is preliminary data.</text>
</comment>
<proteinExistence type="predicted"/>
<dbReference type="EMBL" id="JAUSQZ010000001">
    <property type="protein sequence ID" value="MDP9830087.1"/>
    <property type="molecule type" value="Genomic_DNA"/>
</dbReference>
<dbReference type="Proteomes" id="UP001235712">
    <property type="component" value="Unassembled WGS sequence"/>
</dbReference>